<comment type="subcellular location">
    <subcellularLocation>
        <location evidence="1">Cell outer membrane</location>
    </subcellularLocation>
</comment>
<feature type="chain" id="PRO_5045739178" evidence="5">
    <location>
        <begin position="23"/>
        <end position="171"/>
    </location>
</feature>
<dbReference type="Gene3D" id="3.30.1330.60">
    <property type="entry name" value="OmpA-like domain"/>
    <property type="match status" value="1"/>
</dbReference>
<dbReference type="Pfam" id="PF00691">
    <property type="entry name" value="OmpA"/>
    <property type="match status" value="1"/>
</dbReference>
<dbReference type="PRINTS" id="PR01021">
    <property type="entry name" value="OMPADOMAIN"/>
</dbReference>
<keyword evidence="5" id="KW-0732">Signal</keyword>
<gene>
    <name evidence="7" type="ORF">LQG66_21955</name>
</gene>
<evidence type="ECO:0000313" key="8">
    <source>
        <dbReference type="Proteomes" id="UP001431010"/>
    </source>
</evidence>
<name>A0ABY3R5D8_9BRAD</name>
<accession>A0ABY3R5D8</accession>
<dbReference type="InterPro" id="IPR050330">
    <property type="entry name" value="Bact_OuterMem_StrucFunc"/>
</dbReference>
<evidence type="ECO:0000256" key="4">
    <source>
        <dbReference type="PROSITE-ProRule" id="PRU00473"/>
    </source>
</evidence>
<evidence type="ECO:0000256" key="5">
    <source>
        <dbReference type="SAM" id="SignalP"/>
    </source>
</evidence>
<dbReference type="PROSITE" id="PS51123">
    <property type="entry name" value="OMPA_2"/>
    <property type="match status" value="1"/>
</dbReference>
<organism evidence="7 8">
    <name type="scientific">Bradyrhizobium ontarionense</name>
    <dbReference type="NCBI Taxonomy" id="2898149"/>
    <lineage>
        <taxon>Bacteria</taxon>
        <taxon>Pseudomonadati</taxon>
        <taxon>Pseudomonadota</taxon>
        <taxon>Alphaproteobacteria</taxon>
        <taxon>Hyphomicrobiales</taxon>
        <taxon>Nitrobacteraceae</taxon>
        <taxon>Bradyrhizobium</taxon>
    </lineage>
</organism>
<dbReference type="SUPFAM" id="SSF103088">
    <property type="entry name" value="OmpA-like"/>
    <property type="match status" value="1"/>
</dbReference>
<dbReference type="InterPro" id="IPR036737">
    <property type="entry name" value="OmpA-like_sf"/>
</dbReference>
<keyword evidence="8" id="KW-1185">Reference proteome</keyword>
<dbReference type="PANTHER" id="PTHR30329:SF21">
    <property type="entry name" value="LIPOPROTEIN YIAD-RELATED"/>
    <property type="match status" value="1"/>
</dbReference>
<protein>
    <submittedName>
        <fullName evidence="7">OmpA family protein</fullName>
    </submittedName>
</protein>
<proteinExistence type="predicted"/>
<dbReference type="InterPro" id="IPR006664">
    <property type="entry name" value="OMP_bac"/>
</dbReference>
<dbReference type="EMBL" id="CP088156">
    <property type="protein sequence ID" value="UFZ01972.1"/>
    <property type="molecule type" value="Genomic_DNA"/>
</dbReference>
<evidence type="ECO:0000256" key="2">
    <source>
        <dbReference type="ARBA" id="ARBA00023136"/>
    </source>
</evidence>
<dbReference type="Proteomes" id="UP001431010">
    <property type="component" value="Chromosome"/>
</dbReference>
<reference evidence="7" key="1">
    <citation type="journal article" date="2024" name="Antonie Van Leeuwenhoek">
        <title>Bradyrhizobium ontarionense sp. nov., a novel bacterial symbiont isolated from Aeschynomene indica (Indian jointvetch), harbours photosynthesis, nitrogen fixation and nitrous oxide (N2O) reductase genes.</title>
        <authorList>
            <person name="Bromfield E.S.P."/>
            <person name="Cloutier S."/>
        </authorList>
    </citation>
    <scope>NUCLEOTIDE SEQUENCE</scope>
    <source>
        <strain evidence="7">A19</strain>
    </source>
</reference>
<sequence>MRLGLIIALIAAFSVLSKDVTAQTSSEQTSSENDVMRSLMRHRLARCPIEQGPRCSTSRLSATPLRIHFGSGSSRLDARARAVLAEALAPHLAAAGQPVAIGLYGYADGIGSAAHNDRLSRRRAEAVAEVLTRVHGMSDRAMHIEAFGRRFAKPEISSEDDRVVVVTFTNG</sequence>
<feature type="signal peptide" evidence="5">
    <location>
        <begin position="1"/>
        <end position="22"/>
    </location>
</feature>
<dbReference type="RefSeq" id="WP_231317765.1">
    <property type="nucleotide sequence ID" value="NZ_CP088156.1"/>
</dbReference>
<dbReference type="PANTHER" id="PTHR30329">
    <property type="entry name" value="STATOR ELEMENT OF FLAGELLAR MOTOR COMPLEX"/>
    <property type="match status" value="1"/>
</dbReference>
<evidence type="ECO:0000259" key="6">
    <source>
        <dbReference type="PROSITE" id="PS51123"/>
    </source>
</evidence>
<evidence type="ECO:0000313" key="7">
    <source>
        <dbReference type="EMBL" id="UFZ01972.1"/>
    </source>
</evidence>
<feature type="domain" description="OmpA-like" evidence="6">
    <location>
        <begin position="56"/>
        <end position="171"/>
    </location>
</feature>
<evidence type="ECO:0000256" key="3">
    <source>
        <dbReference type="ARBA" id="ARBA00023237"/>
    </source>
</evidence>
<dbReference type="CDD" id="cd07185">
    <property type="entry name" value="OmpA_C-like"/>
    <property type="match status" value="1"/>
</dbReference>
<keyword evidence="3" id="KW-0998">Cell outer membrane</keyword>
<dbReference type="InterPro" id="IPR006665">
    <property type="entry name" value="OmpA-like"/>
</dbReference>
<keyword evidence="2 4" id="KW-0472">Membrane</keyword>
<evidence type="ECO:0000256" key="1">
    <source>
        <dbReference type="ARBA" id="ARBA00004442"/>
    </source>
</evidence>